<dbReference type="NCBIfam" id="TIGR01951">
    <property type="entry name" value="nusB"/>
    <property type="match status" value="1"/>
</dbReference>
<dbReference type="InterPro" id="IPR011605">
    <property type="entry name" value="NusB_fam"/>
</dbReference>
<comment type="similarity">
    <text evidence="1 6">Belongs to the NusB family.</text>
</comment>
<dbReference type="Proteomes" id="UP001059934">
    <property type="component" value="Chromosome"/>
</dbReference>
<reference evidence="8" key="1">
    <citation type="submission" date="2022-08" db="EMBL/GenBank/DDBJ databases">
        <title>Catabolic pathway analysis in culturable SAR92 clade bacteria reveals their overlooked roles in DMSP degradation in coastal seas.</title>
        <authorList>
            <person name="He X."/>
            <person name="Zhang X."/>
            <person name="Zhang Y."/>
        </authorList>
    </citation>
    <scope>NUCLEOTIDE SEQUENCE</scope>
    <source>
        <strain evidence="8">H455</strain>
    </source>
</reference>
<evidence type="ECO:0000313" key="8">
    <source>
        <dbReference type="EMBL" id="UVW35547.1"/>
    </source>
</evidence>
<dbReference type="HAMAP" id="MF_00073">
    <property type="entry name" value="NusB"/>
    <property type="match status" value="1"/>
</dbReference>
<keyword evidence="9" id="KW-1185">Reference proteome</keyword>
<dbReference type="EMBL" id="CP103416">
    <property type="protein sequence ID" value="UVW35547.1"/>
    <property type="molecule type" value="Genomic_DNA"/>
</dbReference>
<dbReference type="PANTHER" id="PTHR11078">
    <property type="entry name" value="N UTILIZATION SUBSTANCE PROTEIN B-RELATED"/>
    <property type="match status" value="1"/>
</dbReference>
<dbReference type="InterPro" id="IPR035926">
    <property type="entry name" value="NusB-like_sf"/>
</dbReference>
<dbReference type="SUPFAM" id="SSF48013">
    <property type="entry name" value="NusB-like"/>
    <property type="match status" value="1"/>
</dbReference>
<keyword evidence="4 6" id="KW-0805">Transcription regulation</keyword>
<protein>
    <recommendedName>
        <fullName evidence="6">Transcription antitermination protein NusB</fullName>
    </recommendedName>
    <alternativeName>
        <fullName evidence="6">Antitermination factor NusB</fullName>
    </alternativeName>
</protein>
<keyword evidence="5 6" id="KW-0804">Transcription</keyword>
<keyword evidence="3 6" id="KW-0694">RNA-binding</keyword>
<keyword evidence="2 6" id="KW-0889">Transcription antitermination</keyword>
<evidence type="ECO:0000256" key="2">
    <source>
        <dbReference type="ARBA" id="ARBA00022814"/>
    </source>
</evidence>
<evidence type="ECO:0000256" key="1">
    <source>
        <dbReference type="ARBA" id="ARBA00005952"/>
    </source>
</evidence>
<evidence type="ECO:0000256" key="5">
    <source>
        <dbReference type="ARBA" id="ARBA00023163"/>
    </source>
</evidence>
<name>A0ABY5TNX6_9GAMM</name>
<sequence>MSKPKMRQKARRLLAQALYSWDVGKTDLIDIEAEFHGDNNMATVDTELFHEILFGVPKNLTEIDAAYESYLDRQQDQLDPVSRAILRLSTYEMLYRIDVPYKVVINEGVNLAKTFGPTDAYKYINGILDRVAIAKRSIEVAANKRA</sequence>
<accession>A0ABY5TNX6</accession>
<dbReference type="PANTHER" id="PTHR11078:SF3">
    <property type="entry name" value="ANTITERMINATION NUSB DOMAIN-CONTAINING PROTEIN"/>
    <property type="match status" value="1"/>
</dbReference>
<organism evidence="8 9">
    <name type="scientific">SAR92 clade bacterium H455</name>
    <dbReference type="NCBI Taxonomy" id="2974818"/>
    <lineage>
        <taxon>Bacteria</taxon>
        <taxon>Pseudomonadati</taxon>
        <taxon>Pseudomonadota</taxon>
        <taxon>Gammaproteobacteria</taxon>
        <taxon>Cellvibrionales</taxon>
        <taxon>Porticoccaceae</taxon>
        <taxon>SAR92 clade</taxon>
    </lineage>
</organism>
<evidence type="ECO:0000256" key="6">
    <source>
        <dbReference type="HAMAP-Rule" id="MF_00073"/>
    </source>
</evidence>
<gene>
    <name evidence="6 8" type="primary">nusB</name>
    <name evidence="8" type="ORF">NYF23_02785</name>
</gene>
<dbReference type="InterPro" id="IPR006027">
    <property type="entry name" value="NusB_RsmB_TIM44"/>
</dbReference>
<evidence type="ECO:0000313" key="9">
    <source>
        <dbReference type="Proteomes" id="UP001059934"/>
    </source>
</evidence>
<proteinExistence type="inferred from homology"/>
<evidence type="ECO:0000259" key="7">
    <source>
        <dbReference type="Pfam" id="PF01029"/>
    </source>
</evidence>
<evidence type="ECO:0000256" key="4">
    <source>
        <dbReference type="ARBA" id="ARBA00023015"/>
    </source>
</evidence>
<evidence type="ECO:0000256" key="3">
    <source>
        <dbReference type="ARBA" id="ARBA00022884"/>
    </source>
</evidence>
<dbReference type="Gene3D" id="1.10.940.10">
    <property type="entry name" value="NusB-like"/>
    <property type="match status" value="1"/>
</dbReference>
<comment type="function">
    <text evidence="6">Involved in transcription antitermination. Required for transcription of ribosomal RNA (rRNA) genes. Binds specifically to the boxA antiterminator sequence of the ribosomal RNA (rrn) operons.</text>
</comment>
<feature type="domain" description="NusB/RsmB/TIM44" evidence="7">
    <location>
        <begin position="9"/>
        <end position="132"/>
    </location>
</feature>
<dbReference type="Pfam" id="PF01029">
    <property type="entry name" value="NusB"/>
    <property type="match status" value="1"/>
</dbReference>